<sequence>MSPAANWKRPKANAPGSFDDESPWASLPADLAPGMWAGGYWLETCSTTSGPWPSPADKKRFFNISTGIFVRHRVPLLLDYNYLVFCPVEGLLLLQGQHGDGNTLLLLHPFTGDIAELPSVTSIKRNLRAHLDPHGTYENYTDVIASVSVNADGIPRVVIVLLDFSYALCATTKDEQWSVLASCYFPQGWPMTSQGKMYIFEGSTDDNKLQILQIDPTQQGPRLCSKPQKLIIATCPADKIYPPFHLVDCDSDILLVGYTNYTLSSHMLVYRVADLIRGRVDPLTSIEGNALLIGSKTSVSVSSKAVPAIVRNTILSAPVSDNFITCYDLNCGTWSETPARLVKHGRGMACTCSFIDHMFSVCHCPATQ</sequence>
<name>R7WGJ4_AEGTA</name>
<dbReference type="Pfam" id="PF03478">
    <property type="entry name" value="Beta-prop_KIB1-4"/>
    <property type="match status" value="1"/>
</dbReference>
<dbReference type="AlphaFoldDB" id="R7WGJ4"/>
<feature type="domain" description="KIB1-4 beta-propeller" evidence="1">
    <location>
        <begin position="62"/>
        <end position="321"/>
    </location>
</feature>
<evidence type="ECO:0000313" key="2">
    <source>
        <dbReference type="EnsemblPlants" id="EMT20429"/>
    </source>
</evidence>
<dbReference type="SUPFAM" id="SSF50965">
    <property type="entry name" value="Galactose oxidase, central domain"/>
    <property type="match status" value="1"/>
</dbReference>
<protein>
    <recommendedName>
        <fullName evidence="1">KIB1-4 beta-propeller domain-containing protein</fullName>
    </recommendedName>
</protein>
<dbReference type="InterPro" id="IPR011043">
    <property type="entry name" value="Gal_Oxase/kelch_b-propeller"/>
</dbReference>
<dbReference type="InterPro" id="IPR005174">
    <property type="entry name" value="KIB1-4_b-propeller"/>
</dbReference>
<proteinExistence type="predicted"/>
<reference evidence="2" key="1">
    <citation type="submission" date="2015-06" db="UniProtKB">
        <authorList>
            <consortium name="EnsemblPlants"/>
        </authorList>
    </citation>
    <scope>IDENTIFICATION</scope>
</reference>
<dbReference type="PANTHER" id="PTHR33165:SF105">
    <property type="entry name" value="DUF1618 DOMAIN-CONTAINING PROTEIN"/>
    <property type="match status" value="1"/>
</dbReference>
<evidence type="ECO:0000259" key="1">
    <source>
        <dbReference type="Pfam" id="PF03478"/>
    </source>
</evidence>
<dbReference type="PANTHER" id="PTHR33165">
    <property type="entry name" value="F-BOX DOMAIN CONTAINING PROTEIN-LIKE-RELATED"/>
    <property type="match status" value="1"/>
</dbReference>
<organism evidence="2">
    <name type="scientific">Aegilops tauschii</name>
    <name type="common">Tausch's goatgrass</name>
    <name type="synonym">Aegilops squarrosa</name>
    <dbReference type="NCBI Taxonomy" id="37682"/>
    <lineage>
        <taxon>Eukaryota</taxon>
        <taxon>Viridiplantae</taxon>
        <taxon>Streptophyta</taxon>
        <taxon>Embryophyta</taxon>
        <taxon>Tracheophyta</taxon>
        <taxon>Spermatophyta</taxon>
        <taxon>Magnoliopsida</taxon>
        <taxon>Liliopsida</taxon>
        <taxon>Poales</taxon>
        <taxon>Poaceae</taxon>
        <taxon>BOP clade</taxon>
        <taxon>Pooideae</taxon>
        <taxon>Triticodae</taxon>
        <taxon>Triticeae</taxon>
        <taxon>Triticinae</taxon>
        <taxon>Aegilops</taxon>
    </lineage>
</organism>
<accession>R7WGJ4</accession>
<dbReference type="EnsemblPlants" id="EMT20429">
    <property type="protein sequence ID" value="EMT20429"/>
    <property type="gene ID" value="F775_04248"/>
</dbReference>